<proteinExistence type="predicted"/>
<dbReference type="Proteomes" id="UP001497680">
    <property type="component" value="Unassembled WGS sequence"/>
</dbReference>
<accession>A0ACC0DG27</accession>
<name>A0ACC0DG27_9PEZI</name>
<gene>
    <name evidence="1" type="ORF">F4821DRAFT_186151</name>
</gene>
<keyword evidence="2" id="KW-1185">Reference proteome</keyword>
<reference evidence="1 2" key="1">
    <citation type="journal article" date="2022" name="New Phytol.">
        <title>Ecological generalism drives hyperdiversity of secondary metabolite gene clusters in xylarialean endophytes.</title>
        <authorList>
            <person name="Franco M.E.E."/>
            <person name="Wisecaver J.H."/>
            <person name="Arnold A.E."/>
            <person name="Ju Y.M."/>
            <person name="Slot J.C."/>
            <person name="Ahrendt S."/>
            <person name="Moore L.P."/>
            <person name="Eastman K.E."/>
            <person name="Scott K."/>
            <person name="Konkel Z."/>
            <person name="Mondo S.J."/>
            <person name="Kuo A."/>
            <person name="Hayes R.D."/>
            <person name="Haridas S."/>
            <person name="Andreopoulos B."/>
            <person name="Riley R."/>
            <person name="LaButti K."/>
            <person name="Pangilinan J."/>
            <person name="Lipzen A."/>
            <person name="Amirebrahimi M."/>
            <person name="Yan J."/>
            <person name="Adam C."/>
            <person name="Keymanesh K."/>
            <person name="Ng V."/>
            <person name="Louie K."/>
            <person name="Northen T."/>
            <person name="Drula E."/>
            <person name="Henrissat B."/>
            <person name="Hsieh H.M."/>
            <person name="Youens-Clark K."/>
            <person name="Lutzoni F."/>
            <person name="Miadlikowska J."/>
            <person name="Eastwood D.C."/>
            <person name="Hamelin R.C."/>
            <person name="Grigoriev I.V."/>
            <person name="U'Ren J.M."/>
        </authorList>
    </citation>
    <scope>NUCLEOTIDE SEQUENCE [LARGE SCALE GENOMIC DNA]</scope>
    <source>
        <strain evidence="1 2">ER1909</strain>
    </source>
</reference>
<sequence length="329" mass="36421">MATGGATTPFAIPTIDISPYLKDPSSAASARVVEDARQACVTSGFFQIVNHGLPKELQQAVFKAAETLFALPLEEKKKLRPQILKNRGYEVIGAQILQDGKLPDLKEGFYIGQHIPEDDERSKKHPYLMGPNIFPANIPDETLKNPTETYYDEVLKLSCKILEILARGLPYGDDIFVPFVSNDPVCIVRLLHYPPQDSTDARQLGAGAHTDFGAITLLLQDESGGLEVFDHTSNRWVPVAPNPDAYVINIGDMLSLWTKGIYKSTVHRVINRSGRDRYSVPFFFDGNTDVRLAPFDGSEPVGGGRILTSEEHMLERYGTTYGRVEKANA</sequence>
<organism evidence="1 2">
    <name type="scientific">Hypoxylon rubiginosum</name>
    <dbReference type="NCBI Taxonomy" id="110542"/>
    <lineage>
        <taxon>Eukaryota</taxon>
        <taxon>Fungi</taxon>
        <taxon>Dikarya</taxon>
        <taxon>Ascomycota</taxon>
        <taxon>Pezizomycotina</taxon>
        <taxon>Sordariomycetes</taxon>
        <taxon>Xylariomycetidae</taxon>
        <taxon>Xylariales</taxon>
        <taxon>Hypoxylaceae</taxon>
        <taxon>Hypoxylon</taxon>
    </lineage>
</organism>
<evidence type="ECO:0000313" key="2">
    <source>
        <dbReference type="Proteomes" id="UP001497680"/>
    </source>
</evidence>
<comment type="caution">
    <text evidence="1">The sequence shown here is derived from an EMBL/GenBank/DDBJ whole genome shotgun (WGS) entry which is preliminary data.</text>
</comment>
<evidence type="ECO:0000313" key="1">
    <source>
        <dbReference type="EMBL" id="KAI6091473.1"/>
    </source>
</evidence>
<protein>
    <submittedName>
        <fullName evidence="1">Clavaminate synthase-like protein</fullName>
    </submittedName>
</protein>
<dbReference type="EMBL" id="MU394286">
    <property type="protein sequence ID" value="KAI6091473.1"/>
    <property type="molecule type" value="Genomic_DNA"/>
</dbReference>